<dbReference type="PROSITE" id="PS50850">
    <property type="entry name" value="MFS"/>
    <property type="match status" value="1"/>
</dbReference>
<reference evidence="8" key="1">
    <citation type="journal article" date="2019" name="Int. J. Syst. Evol. Microbiol.">
        <title>The Global Catalogue of Microorganisms (GCM) 10K type strain sequencing project: providing services to taxonomists for standard genome sequencing and annotation.</title>
        <authorList>
            <consortium name="The Broad Institute Genomics Platform"/>
            <consortium name="The Broad Institute Genome Sequencing Center for Infectious Disease"/>
            <person name="Wu L."/>
            <person name="Ma J."/>
        </authorList>
    </citation>
    <scope>NUCLEOTIDE SEQUENCE [LARGE SCALE GENOMIC DNA]</scope>
    <source>
        <strain evidence="8">CGMCC 4.7242</strain>
    </source>
</reference>
<evidence type="ECO:0000256" key="1">
    <source>
        <dbReference type="ARBA" id="ARBA00004370"/>
    </source>
</evidence>
<dbReference type="InterPro" id="IPR011701">
    <property type="entry name" value="MFS"/>
</dbReference>
<dbReference type="Gene3D" id="1.20.1250.20">
    <property type="entry name" value="MFS general substrate transporter like domains"/>
    <property type="match status" value="2"/>
</dbReference>
<dbReference type="InterPro" id="IPR036259">
    <property type="entry name" value="MFS_trans_sf"/>
</dbReference>
<evidence type="ECO:0000256" key="3">
    <source>
        <dbReference type="ARBA" id="ARBA00022989"/>
    </source>
</evidence>
<dbReference type="InterPro" id="IPR047200">
    <property type="entry name" value="MFS_YcaD-like"/>
</dbReference>
<evidence type="ECO:0000256" key="2">
    <source>
        <dbReference type="ARBA" id="ARBA00022692"/>
    </source>
</evidence>
<dbReference type="EMBL" id="JBHUGH010000006">
    <property type="protein sequence ID" value="MFD1912474.1"/>
    <property type="molecule type" value="Genomic_DNA"/>
</dbReference>
<dbReference type="SUPFAM" id="SSF103473">
    <property type="entry name" value="MFS general substrate transporter"/>
    <property type="match status" value="1"/>
</dbReference>
<dbReference type="Pfam" id="PF07690">
    <property type="entry name" value="MFS_1"/>
    <property type="match status" value="1"/>
</dbReference>
<feature type="transmembrane region" description="Helical" evidence="5">
    <location>
        <begin position="43"/>
        <end position="61"/>
    </location>
</feature>
<evidence type="ECO:0000256" key="5">
    <source>
        <dbReference type="SAM" id="Phobius"/>
    </source>
</evidence>
<dbReference type="PANTHER" id="PTHR23521:SF3">
    <property type="entry name" value="MFS TRANSPORTER"/>
    <property type="match status" value="1"/>
</dbReference>
<feature type="transmembrane region" description="Helical" evidence="5">
    <location>
        <begin position="156"/>
        <end position="177"/>
    </location>
</feature>
<accession>A0ABW4S4Z0</accession>
<comment type="subcellular location">
    <subcellularLocation>
        <location evidence="1">Membrane</location>
    </subcellularLocation>
</comment>
<feature type="transmembrane region" description="Helical" evidence="5">
    <location>
        <begin position="73"/>
        <end position="91"/>
    </location>
</feature>
<dbReference type="CDD" id="cd17477">
    <property type="entry name" value="MFS_YcaD_like"/>
    <property type="match status" value="1"/>
</dbReference>
<name>A0ABW4S4Z0_9RHOB</name>
<dbReference type="Pfam" id="PF00083">
    <property type="entry name" value="Sugar_tr"/>
    <property type="match status" value="1"/>
</dbReference>
<keyword evidence="8" id="KW-1185">Reference proteome</keyword>
<keyword evidence="2 5" id="KW-0812">Transmembrane</keyword>
<protein>
    <submittedName>
        <fullName evidence="7">MFS transporter</fullName>
    </submittedName>
</protein>
<feature type="transmembrane region" description="Helical" evidence="5">
    <location>
        <begin position="97"/>
        <end position="119"/>
    </location>
</feature>
<dbReference type="InterPro" id="IPR020846">
    <property type="entry name" value="MFS_dom"/>
</dbReference>
<feature type="transmembrane region" description="Helical" evidence="5">
    <location>
        <begin position="197"/>
        <end position="220"/>
    </location>
</feature>
<feature type="transmembrane region" description="Helical" evidence="5">
    <location>
        <begin position="131"/>
        <end position="150"/>
    </location>
</feature>
<comment type="caution">
    <text evidence="7">The sequence shown here is derived from an EMBL/GenBank/DDBJ whole genome shotgun (WGS) entry which is preliminary data.</text>
</comment>
<feature type="domain" description="Major facilitator superfamily (MFS) profile" evidence="6">
    <location>
        <begin position="2"/>
        <end position="378"/>
    </location>
</feature>
<evidence type="ECO:0000313" key="7">
    <source>
        <dbReference type="EMBL" id="MFD1912474.1"/>
    </source>
</evidence>
<evidence type="ECO:0000256" key="4">
    <source>
        <dbReference type="ARBA" id="ARBA00023136"/>
    </source>
</evidence>
<dbReference type="PANTHER" id="PTHR23521">
    <property type="entry name" value="TRANSPORTER MFS SUPERFAMILY"/>
    <property type="match status" value="1"/>
</dbReference>
<feature type="transmembrane region" description="Helical" evidence="5">
    <location>
        <begin position="289"/>
        <end position="310"/>
    </location>
</feature>
<keyword evidence="3 5" id="KW-1133">Transmembrane helix</keyword>
<feature type="transmembrane region" description="Helical" evidence="5">
    <location>
        <begin position="322"/>
        <end position="346"/>
    </location>
</feature>
<keyword evidence="4 5" id="KW-0472">Membrane</keyword>
<evidence type="ECO:0000313" key="8">
    <source>
        <dbReference type="Proteomes" id="UP001597353"/>
    </source>
</evidence>
<gene>
    <name evidence="7" type="ORF">ACFSGJ_09625</name>
</gene>
<proteinExistence type="predicted"/>
<dbReference type="InterPro" id="IPR005828">
    <property type="entry name" value="MFS_sugar_transport-like"/>
</dbReference>
<organism evidence="7 8">
    <name type="scientific">Halodurantibacterium flavum</name>
    <dbReference type="NCBI Taxonomy" id="1382802"/>
    <lineage>
        <taxon>Bacteria</taxon>
        <taxon>Pseudomonadati</taxon>
        <taxon>Pseudomonadota</taxon>
        <taxon>Alphaproteobacteria</taxon>
        <taxon>Rhodobacterales</taxon>
        <taxon>Paracoccaceae</taxon>
        <taxon>Halodurantibacterium</taxon>
    </lineage>
</organism>
<evidence type="ECO:0000259" key="6">
    <source>
        <dbReference type="PROSITE" id="PS50850"/>
    </source>
</evidence>
<sequence length="418" mass="44032">MLVVLANSWALLLGVMLLMVGNGVQGTLLGVRGAIEGFSTFEMSMVMSAYFLGFLFGSRLAPELIRRVGHVRVFAALGSMISALLVLYAVAPNPVAWILMRVVMGFCFSGVYVTAESWLNNSATNETRGQALSAYMIVQMIGIIGAQGLMNVGDAGGYLLFVLPSVLVSIAFTPILLSVSPAPVFETTQSMSFRKLFVASPLGCIGIFLMGGVFSALFGMASVWGTQAGLSVAQLTIFIATIYLGGLLFQYPIGWFSDRMDRRRLILIVSAVGTGAMVLPVLINPPFEVLLVLALVIGGVSNPLYSLLLAHTNDFLDQRDMAAASGGLLFINGVGAISGPLITAWMMSLVGINGFFLYIAVLLAVLTAYAGWRATQRPAPAVETTGGFTTVTPVGTAVALEAVMEVAQDSAPDSDAAA</sequence>
<feature type="transmembrane region" description="Helical" evidence="5">
    <location>
        <begin position="352"/>
        <end position="372"/>
    </location>
</feature>
<feature type="transmembrane region" description="Helical" evidence="5">
    <location>
        <begin position="232"/>
        <end position="253"/>
    </location>
</feature>
<feature type="transmembrane region" description="Helical" evidence="5">
    <location>
        <begin position="265"/>
        <end position="283"/>
    </location>
</feature>
<dbReference type="RefSeq" id="WP_390261106.1">
    <property type="nucleotide sequence ID" value="NZ_JBHUGH010000006.1"/>
</dbReference>
<dbReference type="Proteomes" id="UP001597353">
    <property type="component" value="Unassembled WGS sequence"/>
</dbReference>